<name>A0A2K8UGF1_9GAMM</name>
<evidence type="ECO:0000256" key="3">
    <source>
        <dbReference type="PROSITE-ProRule" id="PRU00325"/>
    </source>
</evidence>
<evidence type="ECO:0000256" key="2">
    <source>
        <dbReference type="ARBA" id="ARBA00022806"/>
    </source>
</evidence>
<sequence>MPRPLTRDDIRHAIDLSSFNRGLHYFRQGMVIDLTEERRDAEGVSLQARVRGSGGRFYRQLIFIPANPDKRDLTGSCGCPVGYNCKHVAAACLAYEERERQFQPTDGSAATEFLKRWLTRVVAAGQEPAAVADAERLVYVLQPGPTDPQGVAVELRVAKPLRRGGLSKGRQANLYNLLHGYSTPEYLVAADHDILGMLRAVSAGQWISSVPLTGLNGRVALLRMIGTGRCHWQAVEATPLGLGAPRDLQMDWHEGADGLLTLGLGVVPAARLLLLEPPLYLDLAGHLVGPLESGGLSAAQLREVLAAPRLRASQAEAIARTLVLEFPQLPLPTPVPVPVTEVATAPATPWLTLTCDTLAGAATDQLNLDFDYAGHRVPGLPALTHSVLPGGGGTVRIHRDLDAERGALDTLAGLGFVPAVNTPQRAGGHRLLPAATNPIERAGHWSALLRDGLPALAAAGWRVDIADSFRLRFETADWDLEVEEEAESGGNDWFGLRFDLDLGGRRIPLLPIIAPLLELGLDAELPQIISLPLDPTGTDPAAAHRYVDLPAARLKPFIAILRDLFDRAAPGADGQLRISRFDAGALAELEAQGYAIRGAERLRELARRLKDFTGIESVEPPAGLTVELRPYQRRGLDWLQFLRAWNLAGILADDMGLGKTVQALAHLLVEKEAGRLDRPALVVAPTSLMGNWRREAARFTPALRTLVLHGSDRHQLFDRMPDHDLVLTTYPLLSRDQERLAEQSFHSLILDEAQSVKNPKSQAAAVVRALKADHRLCLTGTPMENHLGELWTQFDFLMPGFLGDQGSFKRLWRTPIEQHHDHERHGRLAQRIAPFMLRRRKQDVATELPPKTEIIKSVTLGEAQAALYEGIRLSMEKRVREAIAAQGLARSHITILDALLKLRQTCCDPRLLRIPAAARVKESAKLELLMDLLPEQLEEGRRILLFSQFTSMLALIETELEDRGIPYAKLTGQTRKRDEAIDAFRSGAVSLFLISLKAGGVGLNLTEADTVILYDPWWNPAVESQAADRAHRIGQDKPVFVYKLVTEQTVEERILSMQERKRALAAGVYQEAAGEPDLGFSGADLQALFAPLAQT</sequence>
<dbReference type="GO" id="GO:0005524">
    <property type="term" value="F:ATP binding"/>
    <property type="evidence" value="ECO:0007669"/>
    <property type="project" value="InterPro"/>
</dbReference>
<dbReference type="InterPro" id="IPR014001">
    <property type="entry name" value="Helicase_ATP-bd"/>
</dbReference>
<dbReference type="PANTHER" id="PTHR10799">
    <property type="entry name" value="SNF2/RAD54 HELICASE FAMILY"/>
    <property type="match status" value="1"/>
</dbReference>
<dbReference type="InterPro" id="IPR007527">
    <property type="entry name" value="Znf_SWIM"/>
</dbReference>
<gene>
    <name evidence="7" type="ORF">THSYN_01005</name>
</gene>
<keyword evidence="2" id="KW-0067">ATP-binding</keyword>
<dbReference type="InterPro" id="IPR000330">
    <property type="entry name" value="SNF2_N"/>
</dbReference>
<evidence type="ECO:0000313" key="8">
    <source>
        <dbReference type="Proteomes" id="UP000232638"/>
    </source>
</evidence>
<dbReference type="AlphaFoldDB" id="A0A2K8UGF1"/>
<dbReference type="InterPro" id="IPR001650">
    <property type="entry name" value="Helicase_C-like"/>
</dbReference>
<dbReference type="PROSITE" id="PS50966">
    <property type="entry name" value="ZF_SWIM"/>
    <property type="match status" value="1"/>
</dbReference>
<dbReference type="GO" id="GO:0004386">
    <property type="term" value="F:helicase activity"/>
    <property type="evidence" value="ECO:0007669"/>
    <property type="project" value="UniProtKB-KW"/>
</dbReference>
<dbReference type="SMART" id="SM00487">
    <property type="entry name" value="DEXDc"/>
    <property type="match status" value="1"/>
</dbReference>
<dbReference type="Proteomes" id="UP000232638">
    <property type="component" value="Chromosome"/>
</dbReference>
<dbReference type="Pfam" id="PF04434">
    <property type="entry name" value="SWIM"/>
    <property type="match status" value="1"/>
</dbReference>
<dbReference type="InterPro" id="IPR027417">
    <property type="entry name" value="P-loop_NTPase"/>
</dbReference>
<evidence type="ECO:0008006" key="9">
    <source>
        <dbReference type="Google" id="ProtNLM"/>
    </source>
</evidence>
<dbReference type="Gene3D" id="3.40.50.10810">
    <property type="entry name" value="Tandem AAA-ATPase domain"/>
    <property type="match status" value="1"/>
</dbReference>
<feature type="domain" description="SWIM-type" evidence="4">
    <location>
        <begin position="62"/>
        <end position="96"/>
    </location>
</feature>
<dbReference type="CDD" id="cd18012">
    <property type="entry name" value="DEXQc_arch_SWI2_SNF2"/>
    <property type="match status" value="1"/>
</dbReference>
<dbReference type="OrthoDB" id="9772064at2"/>
<dbReference type="CDD" id="cd18793">
    <property type="entry name" value="SF2_C_SNF"/>
    <property type="match status" value="1"/>
</dbReference>
<dbReference type="EMBL" id="CP020370">
    <property type="protein sequence ID" value="AUB84602.1"/>
    <property type="molecule type" value="Genomic_DNA"/>
</dbReference>
<keyword evidence="3" id="KW-0479">Metal-binding</keyword>
<feature type="domain" description="Helicase ATP-binding" evidence="5">
    <location>
        <begin position="640"/>
        <end position="800"/>
    </location>
</feature>
<keyword evidence="2" id="KW-0547">Nucleotide-binding</keyword>
<evidence type="ECO:0000313" key="7">
    <source>
        <dbReference type="EMBL" id="AUB84602.1"/>
    </source>
</evidence>
<evidence type="ECO:0000259" key="4">
    <source>
        <dbReference type="PROSITE" id="PS50966"/>
    </source>
</evidence>
<evidence type="ECO:0000256" key="1">
    <source>
        <dbReference type="ARBA" id="ARBA00022801"/>
    </source>
</evidence>
<dbReference type="SMART" id="SM00490">
    <property type="entry name" value="HELICc"/>
    <property type="match status" value="1"/>
</dbReference>
<dbReference type="PROSITE" id="PS51192">
    <property type="entry name" value="HELICASE_ATP_BIND_1"/>
    <property type="match status" value="1"/>
</dbReference>
<dbReference type="PROSITE" id="PS51194">
    <property type="entry name" value="HELICASE_CTER"/>
    <property type="match status" value="1"/>
</dbReference>
<keyword evidence="3" id="KW-0863">Zinc-finger</keyword>
<evidence type="ECO:0000259" key="6">
    <source>
        <dbReference type="PROSITE" id="PS51194"/>
    </source>
</evidence>
<reference evidence="7 8" key="1">
    <citation type="submission" date="2017-03" db="EMBL/GenBank/DDBJ databases">
        <title>Complete genome sequence of Candidatus 'Thiodictyon syntrophicum' sp. nov. strain Cad16T, a photolithoautotroph purple sulfur bacterium isolated from an alpine meromictic lake.</title>
        <authorList>
            <person name="Luedin S.M."/>
            <person name="Pothier J.F."/>
            <person name="Danza F."/>
            <person name="Storelli N."/>
            <person name="Wittwer M."/>
            <person name="Tonolla M."/>
        </authorList>
    </citation>
    <scope>NUCLEOTIDE SEQUENCE [LARGE SCALE GENOMIC DNA]</scope>
    <source>
        <strain evidence="7 8">Cad16T</strain>
    </source>
</reference>
<dbReference type="SUPFAM" id="SSF52540">
    <property type="entry name" value="P-loop containing nucleoside triphosphate hydrolases"/>
    <property type="match status" value="2"/>
</dbReference>
<evidence type="ECO:0000259" key="5">
    <source>
        <dbReference type="PROSITE" id="PS51192"/>
    </source>
</evidence>
<dbReference type="Pfam" id="PF00176">
    <property type="entry name" value="SNF2-rel_dom"/>
    <property type="match status" value="1"/>
</dbReference>
<dbReference type="Pfam" id="PF00271">
    <property type="entry name" value="Helicase_C"/>
    <property type="match status" value="1"/>
</dbReference>
<dbReference type="KEGG" id="tsy:THSYN_01005"/>
<proteinExistence type="predicted"/>
<dbReference type="InterPro" id="IPR049730">
    <property type="entry name" value="SNF2/RAD54-like_C"/>
</dbReference>
<dbReference type="InterPro" id="IPR038718">
    <property type="entry name" value="SNF2-like_sf"/>
</dbReference>
<feature type="domain" description="Helicase C-terminal" evidence="6">
    <location>
        <begin position="925"/>
        <end position="1086"/>
    </location>
</feature>
<keyword evidence="8" id="KW-1185">Reference proteome</keyword>
<dbReference type="GO" id="GO:0016787">
    <property type="term" value="F:hydrolase activity"/>
    <property type="evidence" value="ECO:0007669"/>
    <property type="project" value="UniProtKB-KW"/>
</dbReference>
<organism evidence="7 8">
    <name type="scientific">Candidatus Thiodictyon syntrophicum</name>
    <dbReference type="NCBI Taxonomy" id="1166950"/>
    <lineage>
        <taxon>Bacteria</taxon>
        <taxon>Pseudomonadati</taxon>
        <taxon>Pseudomonadota</taxon>
        <taxon>Gammaproteobacteria</taxon>
        <taxon>Chromatiales</taxon>
        <taxon>Chromatiaceae</taxon>
        <taxon>Thiodictyon</taxon>
    </lineage>
</organism>
<dbReference type="Gene3D" id="3.40.50.300">
    <property type="entry name" value="P-loop containing nucleotide triphosphate hydrolases"/>
    <property type="match status" value="1"/>
</dbReference>
<keyword evidence="1" id="KW-0378">Hydrolase</keyword>
<keyword evidence="3" id="KW-0862">Zinc</keyword>
<keyword evidence="2" id="KW-0347">Helicase</keyword>
<accession>A0A2K8UGF1</accession>
<protein>
    <recommendedName>
        <fullName evidence="9">Helicase SNF2</fullName>
    </recommendedName>
</protein>
<dbReference type="GO" id="GO:0008270">
    <property type="term" value="F:zinc ion binding"/>
    <property type="evidence" value="ECO:0007669"/>
    <property type="project" value="UniProtKB-KW"/>
</dbReference>